<dbReference type="EMBL" id="QGDH01000531">
    <property type="protein sequence ID" value="RAQ99450.1"/>
    <property type="molecule type" value="Genomic_DNA"/>
</dbReference>
<dbReference type="SUPFAM" id="SSF160104">
    <property type="entry name" value="Acetoacetate decarboxylase-like"/>
    <property type="match status" value="1"/>
</dbReference>
<dbReference type="AlphaFoldDB" id="A0A364MR77"/>
<dbReference type="InterPro" id="IPR023375">
    <property type="entry name" value="ADC_dom_sf"/>
</dbReference>
<dbReference type="Pfam" id="PF06314">
    <property type="entry name" value="ADC"/>
    <property type="match status" value="1"/>
</dbReference>
<dbReference type="GO" id="GO:0016829">
    <property type="term" value="F:lyase activity"/>
    <property type="evidence" value="ECO:0007669"/>
    <property type="project" value="InterPro"/>
</dbReference>
<dbReference type="InterPro" id="IPR010451">
    <property type="entry name" value="Acetoacetate_decarboxylase"/>
</dbReference>
<dbReference type="STRING" id="183478.A0A364MR77"/>
<evidence type="ECO:0000313" key="2">
    <source>
        <dbReference type="Proteomes" id="UP000249619"/>
    </source>
</evidence>
<name>A0A364MR77_STELY</name>
<dbReference type="Proteomes" id="UP000249619">
    <property type="component" value="Unassembled WGS sequence"/>
</dbReference>
<organism evidence="1 2">
    <name type="scientific">Stemphylium lycopersici</name>
    <name type="common">Tomato gray leaf spot disease fungus</name>
    <name type="synonym">Thyrospora lycopersici</name>
    <dbReference type="NCBI Taxonomy" id="183478"/>
    <lineage>
        <taxon>Eukaryota</taxon>
        <taxon>Fungi</taxon>
        <taxon>Dikarya</taxon>
        <taxon>Ascomycota</taxon>
        <taxon>Pezizomycotina</taxon>
        <taxon>Dothideomycetes</taxon>
        <taxon>Pleosporomycetidae</taxon>
        <taxon>Pleosporales</taxon>
        <taxon>Pleosporineae</taxon>
        <taxon>Pleosporaceae</taxon>
        <taxon>Stemphylium</taxon>
    </lineage>
</organism>
<proteinExistence type="predicted"/>
<protein>
    <submittedName>
        <fullName evidence="1">Decarboxylase DEC1</fullName>
    </submittedName>
</protein>
<evidence type="ECO:0000313" key="1">
    <source>
        <dbReference type="EMBL" id="RAQ99450.1"/>
    </source>
</evidence>
<dbReference type="Gene3D" id="2.40.400.10">
    <property type="entry name" value="Acetoacetate decarboxylase-like"/>
    <property type="match status" value="1"/>
</dbReference>
<accession>A0A364MR77</accession>
<gene>
    <name evidence="1" type="ORF">DDE83_009193</name>
</gene>
<reference evidence="2" key="1">
    <citation type="submission" date="2018-05" db="EMBL/GenBank/DDBJ databases">
        <title>Draft genome sequence of Stemphylium lycopersici strain CIDEFI 213.</title>
        <authorList>
            <person name="Medina R."/>
            <person name="Franco M.E.E."/>
            <person name="Lucentini C.G."/>
            <person name="Saparrat M.C.N."/>
            <person name="Balatti P.A."/>
        </authorList>
    </citation>
    <scope>NUCLEOTIDE SEQUENCE [LARGE SCALE GENOMIC DNA]</scope>
    <source>
        <strain evidence="2">CIDEFI 213</strain>
    </source>
</reference>
<sequence length="229" mass="25267">MPFGHLPISDDGIPQNNPPYVNGVPTFDDVTVLTVRYRTSFASISHLIPEVIEVEEEPLVTATILDYKIAPAGPFIEFIHTVEAKYLGKSYDFCLSLILDNEIAVLTGREVCGFPKRLGRLSLTPSTSNGTTAHVERPVGKTLVGFSFKPTIKKSLPSRLDKAFLNLRVFPSPVAGAPASLKELVPCVFDIKPQEVWEGAGELILPENYPQKEAVNRIEILRKEVFPLP</sequence>
<comment type="caution">
    <text evidence="1">The sequence shown here is derived from an EMBL/GenBank/DDBJ whole genome shotgun (WGS) entry which is preliminary data.</text>
</comment>
<keyword evidence="2" id="KW-1185">Reference proteome</keyword>